<dbReference type="Proteomes" id="UP001562425">
    <property type="component" value="Unassembled WGS sequence"/>
</dbReference>
<dbReference type="SUPFAM" id="SSF52047">
    <property type="entry name" value="RNI-like"/>
    <property type="match status" value="1"/>
</dbReference>
<feature type="domain" description="F-box" evidence="2">
    <location>
        <begin position="8"/>
        <end position="55"/>
    </location>
</feature>
<feature type="transmembrane region" description="Helical" evidence="1">
    <location>
        <begin position="525"/>
        <end position="557"/>
    </location>
</feature>
<gene>
    <name evidence="3" type="ORF">pipiens_001227</name>
</gene>
<dbReference type="EMBL" id="JBEHCU010006467">
    <property type="protein sequence ID" value="KAL1397055.1"/>
    <property type="molecule type" value="Genomic_DNA"/>
</dbReference>
<name>A0ABD1DCP6_CULPP</name>
<dbReference type="Gene3D" id="3.80.10.10">
    <property type="entry name" value="Ribonuclease Inhibitor"/>
    <property type="match status" value="2"/>
</dbReference>
<dbReference type="PROSITE" id="PS50181">
    <property type="entry name" value="FBOX"/>
    <property type="match status" value="1"/>
</dbReference>
<dbReference type="InterPro" id="IPR036047">
    <property type="entry name" value="F-box-like_dom_sf"/>
</dbReference>
<keyword evidence="4" id="KW-1185">Reference proteome</keyword>
<reference evidence="3 4" key="1">
    <citation type="submission" date="2024-05" db="EMBL/GenBank/DDBJ databases">
        <title>Culex pipiens pipiens assembly and annotation.</title>
        <authorList>
            <person name="Alout H."/>
            <person name="Durand T."/>
        </authorList>
    </citation>
    <scope>NUCLEOTIDE SEQUENCE [LARGE SCALE GENOMIC DNA]</scope>
    <source>
        <strain evidence="3">HA-2024</strain>
        <tissue evidence="3">Whole body</tissue>
    </source>
</reference>
<keyword evidence="1" id="KW-1133">Transmembrane helix</keyword>
<dbReference type="AlphaFoldDB" id="A0ABD1DCP6"/>
<dbReference type="CDD" id="cd09917">
    <property type="entry name" value="F-box_SF"/>
    <property type="match status" value="1"/>
</dbReference>
<evidence type="ECO:0000313" key="4">
    <source>
        <dbReference type="Proteomes" id="UP001562425"/>
    </source>
</evidence>
<proteinExistence type="predicted"/>
<sequence length="561" mass="63699">MTAPVVLDSATNLLPAKLWCRVFQYLTVVQLRRVRLTCAHWKRLVDGDPALMERVALRFPNGTNIDAKFRPKCVPPAARCAKFYACKISTVEPWWPEIGRNLTGLSLERCFVPISTLLGMLRRTPNLKRLVLDGVKHPPIFASAVVDFQLEQLEELTLLNVADPELLNLFCMLRSPLKKLAFNCAAGSSSKPSPEPLIRAVQDTEGTLEELRAPFNAPLMEALPAMGRLRLKRAAYSWGRGVAPILGFCKLQPALEELDISELSATDLTFNEIATLLPNLRRFSVRFEWESTALVPSFLHAIPQLEAVSMEGPLHFKGTQKITKLGTFHCPALQEFRLNSFTIPLGDMCQFFTNNPQITSVTLDQCKFGRWTDLLGALKRLPNLQRLKLHKVWTPNWNDPAELDASNLKYLELTFMDIPEATLIKLLSYLPKLEQLDVQFVKFLNDRVVHKFCQRLPKLSKLTIRKCPISDTSLHHINLHCKSLEQLDLCQTSGLSQQVVNQLKSRVEIVRFQPEPDLASRVKEWTLISVCLVLLYFMFQWYGFVGIAIVLPVFFALELLK</sequence>
<dbReference type="SUPFAM" id="SSF81383">
    <property type="entry name" value="F-box domain"/>
    <property type="match status" value="1"/>
</dbReference>
<evidence type="ECO:0000313" key="3">
    <source>
        <dbReference type="EMBL" id="KAL1397055.1"/>
    </source>
</evidence>
<organism evidence="3 4">
    <name type="scientific">Culex pipiens pipiens</name>
    <name type="common">Northern house mosquito</name>
    <dbReference type="NCBI Taxonomy" id="38569"/>
    <lineage>
        <taxon>Eukaryota</taxon>
        <taxon>Metazoa</taxon>
        <taxon>Ecdysozoa</taxon>
        <taxon>Arthropoda</taxon>
        <taxon>Hexapoda</taxon>
        <taxon>Insecta</taxon>
        <taxon>Pterygota</taxon>
        <taxon>Neoptera</taxon>
        <taxon>Endopterygota</taxon>
        <taxon>Diptera</taxon>
        <taxon>Nematocera</taxon>
        <taxon>Culicoidea</taxon>
        <taxon>Culicidae</taxon>
        <taxon>Culicinae</taxon>
        <taxon>Culicini</taxon>
        <taxon>Culex</taxon>
        <taxon>Culex</taxon>
    </lineage>
</organism>
<keyword evidence="1" id="KW-0472">Membrane</keyword>
<protein>
    <recommendedName>
        <fullName evidence="2">F-box domain-containing protein</fullName>
    </recommendedName>
</protein>
<evidence type="ECO:0000256" key="1">
    <source>
        <dbReference type="SAM" id="Phobius"/>
    </source>
</evidence>
<dbReference type="InterPro" id="IPR032675">
    <property type="entry name" value="LRR_dom_sf"/>
</dbReference>
<dbReference type="InterPro" id="IPR001810">
    <property type="entry name" value="F-box_dom"/>
</dbReference>
<comment type="caution">
    <text evidence="3">The sequence shown here is derived from an EMBL/GenBank/DDBJ whole genome shotgun (WGS) entry which is preliminary data.</text>
</comment>
<dbReference type="Pfam" id="PF12937">
    <property type="entry name" value="F-box-like"/>
    <property type="match status" value="1"/>
</dbReference>
<dbReference type="SUPFAM" id="SSF52058">
    <property type="entry name" value="L domain-like"/>
    <property type="match status" value="1"/>
</dbReference>
<dbReference type="PANTHER" id="PTHR13318">
    <property type="entry name" value="PARTNER OF PAIRED, ISOFORM B-RELATED"/>
    <property type="match status" value="1"/>
</dbReference>
<keyword evidence="1" id="KW-0812">Transmembrane</keyword>
<accession>A0ABD1DCP6</accession>
<evidence type="ECO:0000259" key="2">
    <source>
        <dbReference type="PROSITE" id="PS50181"/>
    </source>
</evidence>